<dbReference type="PROSITE" id="PS51462">
    <property type="entry name" value="NUDIX"/>
    <property type="match status" value="1"/>
</dbReference>
<dbReference type="Gene3D" id="3.90.79.10">
    <property type="entry name" value="Nucleoside Triphosphate Pyrophosphohydrolase"/>
    <property type="match status" value="1"/>
</dbReference>
<organism evidence="2 3">
    <name type="scientific">Frankia canadensis</name>
    <dbReference type="NCBI Taxonomy" id="1836972"/>
    <lineage>
        <taxon>Bacteria</taxon>
        <taxon>Bacillati</taxon>
        <taxon>Actinomycetota</taxon>
        <taxon>Actinomycetes</taxon>
        <taxon>Frankiales</taxon>
        <taxon>Frankiaceae</taxon>
        <taxon>Frankia</taxon>
    </lineage>
</organism>
<dbReference type="InterPro" id="IPR000086">
    <property type="entry name" value="NUDIX_hydrolase_dom"/>
</dbReference>
<gene>
    <name evidence="2" type="ORF">FRACA_2690003</name>
</gene>
<keyword evidence="3" id="KW-1185">Reference proteome</keyword>
<dbReference type="AlphaFoldDB" id="A0A2I2KSN2"/>
<reference evidence="2 3" key="1">
    <citation type="submission" date="2017-06" db="EMBL/GenBank/DDBJ databases">
        <authorList>
            <person name="Kim H.J."/>
            <person name="Triplett B.A."/>
        </authorList>
    </citation>
    <scope>NUCLEOTIDE SEQUENCE [LARGE SCALE GENOMIC DNA]</scope>
    <source>
        <strain evidence="2">FRACA_ARgP5</strain>
    </source>
</reference>
<sequence length="166" mass="18422">MRERRGGATRLTFLGPAPDPPFERVTSAAVVALTGDGRLVVAELDRGLDIPGGHVQRGETSIDQTVRRETWEEVRARLGALLPVEVVESDYFGADDLSYMVIRAARVTELALWEPTHESAGRRLVTPEEFLAGYRGRPAFMRHLVTRALAILAADRYPDGDECHNR</sequence>
<dbReference type="Pfam" id="PF00293">
    <property type="entry name" value="NUDIX"/>
    <property type="match status" value="1"/>
</dbReference>
<proteinExistence type="predicted"/>
<dbReference type="EMBL" id="FZMO01000189">
    <property type="protein sequence ID" value="SNQ48675.1"/>
    <property type="molecule type" value="Genomic_DNA"/>
</dbReference>
<name>A0A2I2KSN2_9ACTN</name>
<dbReference type="CDD" id="cd02883">
    <property type="entry name" value="NUDIX_Hydrolase"/>
    <property type="match status" value="1"/>
</dbReference>
<accession>A0A2I2KSN2</accession>
<dbReference type="Proteomes" id="UP000234331">
    <property type="component" value="Unassembled WGS sequence"/>
</dbReference>
<evidence type="ECO:0000313" key="2">
    <source>
        <dbReference type="EMBL" id="SNQ48675.1"/>
    </source>
</evidence>
<protein>
    <submittedName>
        <fullName evidence="2">NUDIX family protein</fullName>
    </submittedName>
</protein>
<feature type="domain" description="Nudix hydrolase" evidence="1">
    <location>
        <begin position="21"/>
        <end position="151"/>
    </location>
</feature>
<dbReference type="InterPro" id="IPR015797">
    <property type="entry name" value="NUDIX_hydrolase-like_dom_sf"/>
</dbReference>
<evidence type="ECO:0000259" key="1">
    <source>
        <dbReference type="PROSITE" id="PS51462"/>
    </source>
</evidence>
<dbReference type="SUPFAM" id="SSF55811">
    <property type="entry name" value="Nudix"/>
    <property type="match status" value="1"/>
</dbReference>
<dbReference type="RefSeq" id="WP_243407612.1">
    <property type="nucleotide sequence ID" value="NZ_FZMO01000189.1"/>
</dbReference>
<evidence type="ECO:0000313" key="3">
    <source>
        <dbReference type="Proteomes" id="UP000234331"/>
    </source>
</evidence>